<dbReference type="InterPro" id="IPR014710">
    <property type="entry name" value="RmlC-like_jellyroll"/>
</dbReference>
<dbReference type="Gene3D" id="2.60.120.10">
    <property type="entry name" value="Jelly Rolls"/>
    <property type="match status" value="1"/>
</dbReference>
<dbReference type="PATRIC" id="fig|1560201.3.peg.3436"/>
<evidence type="ECO:0008006" key="5">
    <source>
        <dbReference type="Google" id="ProtNLM"/>
    </source>
</evidence>
<dbReference type="EMBL" id="JRXF01000024">
    <property type="protein sequence ID" value="KOC91711.1"/>
    <property type="molecule type" value="Genomic_DNA"/>
</dbReference>
<dbReference type="OrthoDB" id="6444024at2"/>
<dbReference type="AlphaFoldDB" id="A0A0L7SZ41"/>
<comment type="caution">
    <text evidence="1">The sequence shown here is derived from an EMBL/GenBank/DDBJ whole genome shotgun (WGS) entry which is preliminary data.</text>
</comment>
<sequence length="128" mass="14196">MIIFSDFTDGKGSEDELVGISIAPMITQPGLNAYGTTLKMGKRVGCHSHAEGEEWYIILSGEGEIWTADVVDNSLKDRRIDQVSKGSVFCIYPYTAHQLLAKTDIELIFLCPESHITTDRTLFADLIN</sequence>
<evidence type="ECO:0000313" key="1">
    <source>
        <dbReference type="EMBL" id="KOC88439.1"/>
    </source>
</evidence>
<dbReference type="Proteomes" id="UP000036851">
    <property type="component" value="Unassembled WGS sequence"/>
</dbReference>
<protein>
    <recommendedName>
        <fullName evidence="5">Cupin 2 conserved barrel domain-containing protein</fullName>
    </recommendedName>
</protein>
<gene>
    <name evidence="1" type="ORF">NG42_16215</name>
    <name evidence="2" type="ORF">NG43_15315</name>
</gene>
<evidence type="ECO:0000313" key="2">
    <source>
        <dbReference type="EMBL" id="KOC91711.1"/>
    </source>
</evidence>
<dbReference type="Proteomes" id="UP000037088">
    <property type="component" value="Unassembled WGS sequence"/>
</dbReference>
<reference evidence="3 4" key="1">
    <citation type="journal article" date="2015" name="Int. J. Syst. Evol. Microbiol.">
        <title>Erwinia iniecta sp. nov., isolated from Russian wheat aphids (Diuraphis noxia).</title>
        <authorList>
            <person name="Campillo T."/>
            <person name="Luna E."/>
            <person name="Portier P."/>
            <person name="Fischer-Le Saux M."/>
            <person name="Lapitan N."/>
            <person name="Tisserat N.A."/>
            <person name="Leach J.E."/>
        </authorList>
    </citation>
    <scope>NUCLEOTIDE SEQUENCE [LARGE SCALE GENOMIC DNA]</scope>
    <source>
        <strain evidence="1 4">B120</strain>
        <strain evidence="2 3">B149</strain>
    </source>
</reference>
<dbReference type="EMBL" id="JRXE01000024">
    <property type="protein sequence ID" value="KOC88439.1"/>
    <property type="molecule type" value="Genomic_DNA"/>
</dbReference>
<evidence type="ECO:0000313" key="4">
    <source>
        <dbReference type="Proteomes" id="UP000037088"/>
    </source>
</evidence>
<accession>A0A0L7SZ41</accession>
<dbReference type="STRING" id="1560201.NG42_16215"/>
<dbReference type="RefSeq" id="WP_052900812.1">
    <property type="nucleotide sequence ID" value="NZ_JRXE01000024.1"/>
</dbReference>
<name>A0A0L7SZ41_9GAMM</name>
<evidence type="ECO:0000313" key="3">
    <source>
        <dbReference type="Proteomes" id="UP000036851"/>
    </source>
</evidence>
<keyword evidence="4" id="KW-1185">Reference proteome</keyword>
<dbReference type="SUPFAM" id="SSF51182">
    <property type="entry name" value="RmlC-like cupins"/>
    <property type="match status" value="1"/>
</dbReference>
<dbReference type="InterPro" id="IPR011051">
    <property type="entry name" value="RmlC_Cupin_sf"/>
</dbReference>
<organism evidence="1 4">
    <name type="scientific">Winslowiella iniecta</name>
    <dbReference type="NCBI Taxonomy" id="1560201"/>
    <lineage>
        <taxon>Bacteria</taxon>
        <taxon>Pseudomonadati</taxon>
        <taxon>Pseudomonadota</taxon>
        <taxon>Gammaproteobacteria</taxon>
        <taxon>Enterobacterales</taxon>
        <taxon>Erwiniaceae</taxon>
        <taxon>Winslowiella</taxon>
    </lineage>
</organism>
<proteinExistence type="predicted"/>